<dbReference type="SUPFAM" id="SSF53774">
    <property type="entry name" value="Glutaminase/Asparaginase"/>
    <property type="match status" value="1"/>
</dbReference>
<dbReference type="InterPro" id="IPR006034">
    <property type="entry name" value="Asparaginase/glutaminase-like"/>
</dbReference>
<feature type="domain" description="L-asparaginase N-terminal" evidence="4">
    <location>
        <begin position="3"/>
        <end position="188"/>
    </location>
</feature>
<dbReference type="Pfam" id="PF17763">
    <property type="entry name" value="Asparaginase_C"/>
    <property type="match status" value="1"/>
</dbReference>
<dbReference type="PIRSF" id="PIRSF500176">
    <property type="entry name" value="L_ASNase"/>
    <property type="match status" value="1"/>
</dbReference>
<dbReference type="Proteomes" id="UP001410394">
    <property type="component" value="Unassembled WGS sequence"/>
</dbReference>
<sequence length="349" mass="36534">MSRILILYTGGTIASAGQPLAPMPVALFAEVLRTRGLLPPAAHCELRALDKPLDSASMQPADWGQIARSLLAAWSHFDGFVVLHGTDTLAWTAAALSYLLPGIDKPVVLTGSQYPLAYENSDAPRNFSDALAVAATAQLQEVMVCFAGQVLRGNRAIKRSAQALEAFVSPRCSPLARVEDGVVKLDAQALLPARRAEQALSERRTALLAELVELEKGLAAATVWVLCVHPGFPVAMLQAALSLPAPPAAWLLVCYGSGNAPQDEAFLAALAAAQARGIALLAISQCEHGRVEMMTYQAGSSLAAVGVVGGADLCLPAAQAKLVLLQARGLRGQALLQAMLQPLAGELVV</sequence>
<dbReference type="PROSITE" id="PS51732">
    <property type="entry name" value="ASN_GLN_ASE_3"/>
    <property type="match status" value="1"/>
</dbReference>
<dbReference type="EMBL" id="JBDIVE010000002">
    <property type="protein sequence ID" value="MEN3068012.1"/>
    <property type="molecule type" value="Genomic_DNA"/>
</dbReference>
<dbReference type="Gene3D" id="3.40.50.1170">
    <property type="entry name" value="L-asparaginase, N-terminal domain"/>
    <property type="match status" value="1"/>
</dbReference>
<reference evidence="6 7" key="1">
    <citation type="journal article" date="2018" name="Int. J. Syst. Evol. Microbiol.">
        <title>Uliginosibacterium sediminicola sp. nov., isolated from freshwater sediment.</title>
        <authorList>
            <person name="Hwang W.M."/>
            <person name="Kim S.M."/>
            <person name="Kang K."/>
            <person name="Ahn T.Y."/>
        </authorList>
    </citation>
    <scope>NUCLEOTIDE SEQUENCE [LARGE SCALE GENOMIC DNA]</scope>
    <source>
        <strain evidence="6 7">M1-21</strain>
    </source>
</reference>
<dbReference type="SMART" id="SM00870">
    <property type="entry name" value="Asparaginase"/>
    <property type="match status" value="1"/>
</dbReference>
<evidence type="ECO:0000256" key="3">
    <source>
        <dbReference type="PROSITE-ProRule" id="PRU10100"/>
    </source>
</evidence>
<proteinExistence type="inferred from homology"/>
<dbReference type="InterPro" id="IPR040919">
    <property type="entry name" value="Asparaginase_C"/>
</dbReference>
<organism evidence="6 7">
    <name type="scientific">Uliginosibacterium sediminicola</name>
    <dbReference type="NCBI Taxonomy" id="2024550"/>
    <lineage>
        <taxon>Bacteria</taxon>
        <taxon>Pseudomonadati</taxon>
        <taxon>Pseudomonadota</taxon>
        <taxon>Betaproteobacteria</taxon>
        <taxon>Rhodocyclales</taxon>
        <taxon>Zoogloeaceae</taxon>
        <taxon>Uliginosibacterium</taxon>
    </lineage>
</organism>
<evidence type="ECO:0000259" key="5">
    <source>
        <dbReference type="Pfam" id="PF17763"/>
    </source>
</evidence>
<dbReference type="PROSITE" id="PS00144">
    <property type="entry name" value="ASN_GLN_ASE_1"/>
    <property type="match status" value="1"/>
</dbReference>
<dbReference type="Pfam" id="PF00710">
    <property type="entry name" value="Asparaginase"/>
    <property type="match status" value="1"/>
</dbReference>
<dbReference type="PRINTS" id="PR00139">
    <property type="entry name" value="ASNGLNASE"/>
</dbReference>
<gene>
    <name evidence="6" type="ORF">ABDB84_05930</name>
</gene>
<dbReference type="CDD" id="cd08963">
    <property type="entry name" value="L-asparaginase_I"/>
    <property type="match status" value="1"/>
</dbReference>
<name>A0ABU9YWD2_9RHOO</name>
<dbReference type="PROSITE" id="PS00917">
    <property type="entry name" value="ASN_GLN_ASE_2"/>
    <property type="match status" value="1"/>
</dbReference>
<dbReference type="InterPro" id="IPR027473">
    <property type="entry name" value="L-asparaginase_C"/>
</dbReference>
<comment type="similarity">
    <text evidence="1">Belongs to the asparaginase 1 family.</text>
</comment>
<keyword evidence="7" id="KW-1185">Reference proteome</keyword>
<dbReference type="InterPro" id="IPR037152">
    <property type="entry name" value="L-asparaginase_N_sf"/>
</dbReference>
<accession>A0ABU9YWD2</accession>
<feature type="active site" evidence="3">
    <location>
        <position position="86"/>
    </location>
</feature>
<dbReference type="InterPro" id="IPR036152">
    <property type="entry name" value="Asp/glu_Ase-like_sf"/>
</dbReference>
<dbReference type="InterPro" id="IPR027474">
    <property type="entry name" value="L-asparaginase_N"/>
</dbReference>
<evidence type="ECO:0000259" key="4">
    <source>
        <dbReference type="Pfam" id="PF00710"/>
    </source>
</evidence>
<dbReference type="PANTHER" id="PTHR11707">
    <property type="entry name" value="L-ASPARAGINASE"/>
    <property type="match status" value="1"/>
</dbReference>
<feature type="active site" evidence="2">
    <location>
        <position position="12"/>
    </location>
</feature>
<dbReference type="InterPro" id="IPR027475">
    <property type="entry name" value="Asparaginase/glutaminase_AS2"/>
</dbReference>
<evidence type="ECO:0000313" key="6">
    <source>
        <dbReference type="EMBL" id="MEN3068012.1"/>
    </source>
</evidence>
<dbReference type="PANTHER" id="PTHR11707:SF28">
    <property type="entry name" value="60 KDA LYSOPHOSPHOLIPASE"/>
    <property type="match status" value="1"/>
</dbReference>
<dbReference type="InterPro" id="IPR041725">
    <property type="entry name" value="L-asparaginase_I"/>
</dbReference>
<dbReference type="PIRSF" id="PIRSF001220">
    <property type="entry name" value="L-ASNase_gatD"/>
    <property type="match status" value="1"/>
</dbReference>
<comment type="caution">
    <text evidence="6">The sequence shown here is derived from an EMBL/GenBank/DDBJ whole genome shotgun (WGS) entry which is preliminary data.</text>
</comment>
<dbReference type="RefSeq" id="WP_345918775.1">
    <property type="nucleotide sequence ID" value="NZ_JBDIVE010000002.1"/>
</dbReference>
<dbReference type="Gene3D" id="3.40.50.40">
    <property type="match status" value="1"/>
</dbReference>
<evidence type="ECO:0000256" key="2">
    <source>
        <dbReference type="PROSITE-ProRule" id="PRU10099"/>
    </source>
</evidence>
<feature type="domain" description="Asparaginase/glutaminase C-terminal" evidence="5">
    <location>
        <begin position="223"/>
        <end position="335"/>
    </location>
</feature>
<evidence type="ECO:0000256" key="1">
    <source>
        <dbReference type="ARBA" id="ARBA00010518"/>
    </source>
</evidence>
<evidence type="ECO:0000313" key="7">
    <source>
        <dbReference type="Proteomes" id="UP001410394"/>
    </source>
</evidence>
<dbReference type="SFLD" id="SFLDS00057">
    <property type="entry name" value="Glutaminase/Asparaginase"/>
    <property type="match status" value="1"/>
</dbReference>
<protein>
    <submittedName>
        <fullName evidence="6">Asparaginase</fullName>
    </submittedName>
</protein>
<dbReference type="InterPro" id="IPR020827">
    <property type="entry name" value="Asparaginase/glutaminase_AS1"/>
</dbReference>